<gene>
    <name evidence="1" type="ORF">PPRIM_AZ9-3.1.T1160016</name>
</gene>
<dbReference type="Proteomes" id="UP000688137">
    <property type="component" value="Unassembled WGS sequence"/>
</dbReference>
<keyword evidence="2" id="KW-1185">Reference proteome</keyword>
<dbReference type="AlphaFoldDB" id="A0A8S1PEI8"/>
<accession>A0A8S1PEI8</accession>
<name>A0A8S1PEI8_PARPR</name>
<protein>
    <submittedName>
        <fullName evidence="1">Uncharacterized protein</fullName>
    </submittedName>
</protein>
<sequence length="58" mass="7314">MERQQDLIFSQNILMKTRNSLQSRTIYTFIMGRKVQKYEKIWRKMIYYLMQMVSMKRE</sequence>
<proteinExistence type="predicted"/>
<evidence type="ECO:0000313" key="2">
    <source>
        <dbReference type="Proteomes" id="UP000688137"/>
    </source>
</evidence>
<organism evidence="1 2">
    <name type="scientific">Paramecium primaurelia</name>
    <dbReference type="NCBI Taxonomy" id="5886"/>
    <lineage>
        <taxon>Eukaryota</taxon>
        <taxon>Sar</taxon>
        <taxon>Alveolata</taxon>
        <taxon>Ciliophora</taxon>
        <taxon>Intramacronucleata</taxon>
        <taxon>Oligohymenophorea</taxon>
        <taxon>Peniculida</taxon>
        <taxon>Parameciidae</taxon>
        <taxon>Paramecium</taxon>
    </lineage>
</organism>
<comment type="caution">
    <text evidence="1">The sequence shown here is derived from an EMBL/GenBank/DDBJ whole genome shotgun (WGS) entry which is preliminary data.</text>
</comment>
<evidence type="ECO:0000313" key="1">
    <source>
        <dbReference type="EMBL" id="CAD8101556.1"/>
    </source>
</evidence>
<reference evidence="1" key="1">
    <citation type="submission" date="2021-01" db="EMBL/GenBank/DDBJ databases">
        <authorList>
            <consortium name="Genoscope - CEA"/>
            <person name="William W."/>
        </authorList>
    </citation>
    <scope>NUCLEOTIDE SEQUENCE</scope>
</reference>
<dbReference type="EMBL" id="CAJJDM010000119">
    <property type="protein sequence ID" value="CAD8101556.1"/>
    <property type="molecule type" value="Genomic_DNA"/>
</dbReference>